<dbReference type="EMBL" id="BARS01028821">
    <property type="protein sequence ID" value="GAF99612.1"/>
    <property type="molecule type" value="Genomic_DNA"/>
</dbReference>
<dbReference type="AlphaFoldDB" id="X0UGT8"/>
<organism evidence="1">
    <name type="scientific">marine sediment metagenome</name>
    <dbReference type="NCBI Taxonomy" id="412755"/>
    <lineage>
        <taxon>unclassified sequences</taxon>
        <taxon>metagenomes</taxon>
        <taxon>ecological metagenomes</taxon>
    </lineage>
</organism>
<protein>
    <recommendedName>
        <fullName evidence="2">Gfo/Idh/MocA-like oxidoreductase N-terminal domain-containing protein</fullName>
    </recommendedName>
</protein>
<reference evidence="1" key="1">
    <citation type="journal article" date="2014" name="Front. Microbiol.">
        <title>High frequency of phylogenetically diverse reductive dehalogenase-homologous genes in deep subseafloor sedimentary metagenomes.</title>
        <authorList>
            <person name="Kawai M."/>
            <person name="Futagami T."/>
            <person name="Toyoda A."/>
            <person name="Takaki Y."/>
            <person name="Nishi S."/>
            <person name="Hori S."/>
            <person name="Arai W."/>
            <person name="Tsubouchi T."/>
            <person name="Morono Y."/>
            <person name="Uchiyama I."/>
            <person name="Ito T."/>
            <person name="Fujiyama A."/>
            <person name="Inagaki F."/>
            <person name="Takami H."/>
        </authorList>
    </citation>
    <scope>NUCLEOTIDE SEQUENCE</scope>
    <source>
        <strain evidence="1">Expedition CK06-06</strain>
    </source>
</reference>
<sequence length="72" mass="7667">MDTNPVIEMLGRRLRLAVIGGGPGSFIGAMHRTAARLDDRYEIVAGVLSTDPDRSRAAALAIGIEPDRAYAT</sequence>
<evidence type="ECO:0008006" key="2">
    <source>
        <dbReference type="Google" id="ProtNLM"/>
    </source>
</evidence>
<gene>
    <name evidence="1" type="ORF">S01H1_45137</name>
</gene>
<evidence type="ECO:0000313" key="1">
    <source>
        <dbReference type="EMBL" id="GAF99612.1"/>
    </source>
</evidence>
<dbReference type="Gene3D" id="3.40.50.720">
    <property type="entry name" value="NAD(P)-binding Rossmann-like Domain"/>
    <property type="match status" value="1"/>
</dbReference>
<feature type="non-terminal residue" evidence="1">
    <location>
        <position position="72"/>
    </location>
</feature>
<proteinExistence type="predicted"/>
<accession>X0UGT8</accession>
<comment type="caution">
    <text evidence="1">The sequence shown here is derived from an EMBL/GenBank/DDBJ whole genome shotgun (WGS) entry which is preliminary data.</text>
</comment>
<name>X0UGT8_9ZZZZ</name>